<evidence type="ECO:0000259" key="5">
    <source>
        <dbReference type="Pfam" id="PF01522"/>
    </source>
</evidence>
<dbReference type="SUPFAM" id="SSF88713">
    <property type="entry name" value="Glycoside hydrolase/deacetylase"/>
    <property type="match status" value="1"/>
</dbReference>
<dbReference type="GO" id="GO:0016810">
    <property type="term" value="F:hydrolase activity, acting on carbon-nitrogen (but not peptide) bonds"/>
    <property type="evidence" value="ECO:0007669"/>
    <property type="project" value="InterPro"/>
</dbReference>
<accession>A0A5C8PCL3</accession>
<comment type="caution">
    <text evidence="6">The sequence shown here is derived from an EMBL/GenBank/DDBJ whole genome shotgun (WGS) entry which is preliminary data.</text>
</comment>
<sequence>MPWKDRYTISDEVGMADADIVWPDGARCCVTVTVCLGSASGPHGLTAADMRTPEAYFAANDGIEQLMCVLGRHGMRVTFAVPGVLAPPYQHRLRALVAAGHEVAALGFRHEDVATLARDEEKDRLARTTALIAEAAGARPLGWFALPRQSDAFAGGAISPSTIDLLIEAGYAYLGNGLADDIPHWWVADFATRRALLALPYYYHFDDQFFHLFPGKGTGLEHADSLFRNWRAEFAAQYRRGRQFHMVLHPQHSGWAHRAQLLDTFLQDMRSHPGLWTPTGGELADYWLKAYPPERFLKLEPSIWQDHEGSLS</sequence>
<evidence type="ECO:0000313" key="7">
    <source>
        <dbReference type="Proteomes" id="UP000321638"/>
    </source>
</evidence>
<dbReference type="AlphaFoldDB" id="A0A5C8PCL3"/>
<evidence type="ECO:0000256" key="2">
    <source>
        <dbReference type="ARBA" id="ARBA00010973"/>
    </source>
</evidence>
<reference evidence="6 7" key="1">
    <citation type="submission" date="2019-06" db="EMBL/GenBank/DDBJ databases">
        <title>New taxonomy in bacterial strain CC-CFT640, isolated from vineyard.</title>
        <authorList>
            <person name="Lin S.-Y."/>
            <person name="Tsai C.-F."/>
            <person name="Young C.-C."/>
        </authorList>
    </citation>
    <scope>NUCLEOTIDE SEQUENCE [LARGE SCALE GENOMIC DNA]</scope>
    <source>
        <strain evidence="6 7">CC-CFT640</strain>
    </source>
</reference>
<dbReference type="PANTHER" id="PTHR43123">
    <property type="entry name" value="POLYSACCHARIDE DEACETYLASE-RELATED"/>
    <property type="match status" value="1"/>
</dbReference>
<dbReference type="Gene3D" id="3.20.20.370">
    <property type="entry name" value="Glycoside hydrolase/deacetylase"/>
    <property type="match status" value="1"/>
</dbReference>
<dbReference type="OrthoDB" id="9784220at2"/>
<gene>
    <name evidence="6" type="ORF">FHP25_30615</name>
</gene>
<dbReference type="Pfam" id="PF01522">
    <property type="entry name" value="Polysacc_deac_1"/>
    <property type="match status" value="1"/>
</dbReference>
<evidence type="ECO:0000256" key="3">
    <source>
        <dbReference type="ARBA" id="ARBA00020071"/>
    </source>
</evidence>
<comment type="function">
    <text evidence="1">Is involved in generating a small heat-stable compound (Nod), an acylated oligomer of N-acetylglucosamine, that stimulates mitosis in various plant protoplasts.</text>
</comment>
<evidence type="ECO:0000313" key="6">
    <source>
        <dbReference type="EMBL" id="TXL71319.1"/>
    </source>
</evidence>
<dbReference type="PANTHER" id="PTHR43123:SF4">
    <property type="entry name" value="POLYSACCHARIDE DEACETYLASE"/>
    <property type="match status" value="1"/>
</dbReference>
<dbReference type="EMBL" id="VDUZ01000045">
    <property type="protein sequence ID" value="TXL71319.1"/>
    <property type="molecule type" value="Genomic_DNA"/>
</dbReference>
<organism evidence="6 7">
    <name type="scientific">Vineibacter terrae</name>
    <dbReference type="NCBI Taxonomy" id="2586908"/>
    <lineage>
        <taxon>Bacteria</taxon>
        <taxon>Pseudomonadati</taxon>
        <taxon>Pseudomonadota</taxon>
        <taxon>Alphaproteobacteria</taxon>
        <taxon>Hyphomicrobiales</taxon>
        <taxon>Vineibacter</taxon>
    </lineage>
</organism>
<evidence type="ECO:0000256" key="1">
    <source>
        <dbReference type="ARBA" id="ARBA00003236"/>
    </source>
</evidence>
<keyword evidence="7" id="KW-1185">Reference proteome</keyword>
<dbReference type="InterPro" id="IPR011330">
    <property type="entry name" value="Glyco_hydro/deAcase_b/a-brl"/>
</dbReference>
<proteinExistence type="inferred from homology"/>
<name>A0A5C8PCL3_9HYPH</name>
<protein>
    <recommendedName>
        <fullName evidence="3">Chitooligosaccharide deacetylase</fullName>
    </recommendedName>
    <alternativeName>
        <fullName evidence="4">Nodulation protein B</fullName>
    </alternativeName>
</protein>
<dbReference type="Proteomes" id="UP000321638">
    <property type="component" value="Unassembled WGS sequence"/>
</dbReference>
<dbReference type="RefSeq" id="WP_147850807.1">
    <property type="nucleotide sequence ID" value="NZ_VDUZ01000045.1"/>
</dbReference>
<dbReference type="InterPro" id="IPR002509">
    <property type="entry name" value="NODB_dom"/>
</dbReference>
<evidence type="ECO:0000256" key="4">
    <source>
        <dbReference type="ARBA" id="ARBA00032976"/>
    </source>
</evidence>
<comment type="similarity">
    <text evidence="2">Belongs to the polysaccharide deacetylase family.</text>
</comment>
<dbReference type="GO" id="GO:0005975">
    <property type="term" value="P:carbohydrate metabolic process"/>
    <property type="evidence" value="ECO:0007669"/>
    <property type="project" value="InterPro"/>
</dbReference>
<feature type="domain" description="NodB homology" evidence="5">
    <location>
        <begin position="61"/>
        <end position="171"/>
    </location>
</feature>